<keyword evidence="1" id="KW-0472">Membrane</keyword>
<dbReference type="EMBL" id="SHKM01000002">
    <property type="protein sequence ID" value="RZT76470.1"/>
    <property type="molecule type" value="Genomic_DNA"/>
</dbReference>
<dbReference type="InterPro" id="IPR007896">
    <property type="entry name" value="BTP_bacteria"/>
</dbReference>
<dbReference type="NCBIfam" id="NF033664">
    <property type="entry name" value="PACE_transport"/>
    <property type="match status" value="1"/>
</dbReference>
<dbReference type="Pfam" id="PF05232">
    <property type="entry name" value="BTP"/>
    <property type="match status" value="2"/>
</dbReference>
<accession>A0ABY0INY6</accession>
<feature type="transmembrane region" description="Helical" evidence="1">
    <location>
        <begin position="86"/>
        <end position="107"/>
    </location>
</feature>
<reference evidence="3 4" key="1">
    <citation type="submission" date="2019-02" db="EMBL/GenBank/DDBJ databases">
        <title>Genomic Encyclopedia of Type Strains, Phase IV (KMG-IV): sequencing the most valuable type-strain genomes for metagenomic binning, comparative biology and taxonomic classification.</title>
        <authorList>
            <person name="Goeker M."/>
        </authorList>
    </citation>
    <scope>NUCLEOTIDE SEQUENCE [LARGE SCALE GENOMIC DNA]</scope>
    <source>
        <strain evidence="3 4">DSM 21223</strain>
    </source>
</reference>
<evidence type="ECO:0000259" key="2">
    <source>
        <dbReference type="Pfam" id="PF05232"/>
    </source>
</evidence>
<keyword evidence="4" id="KW-1185">Reference proteome</keyword>
<evidence type="ECO:0000256" key="1">
    <source>
        <dbReference type="SAM" id="Phobius"/>
    </source>
</evidence>
<keyword evidence="1" id="KW-1133">Transmembrane helix</keyword>
<feature type="transmembrane region" description="Helical" evidence="1">
    <location>
        <begin position="43"/>
        <end position="65"/>
    </location>
</feature>
<dbReference type="RefSeq" id="WP_130459654.1">
    <property type="nucleotide sequence ID" value="NZ_SHKM01000002.1"/>
</dbReference>
<dbReference type="Proteomes" id="UP000292136">
    <property type="component" value="Unassembled WGS sequence"/>
</dbReference>
<name>A0ABY0INY6_9RHOO</name>
<sequence>MSHGVPLRSFKDRVRQVALFELLGLLLITPGFAWVSGQSMESALGLLAVLSLMAALWNGGYNTAVDWLQAHHFGTRADQRGWRGRILHALCFEGGLLLLTLPVIVLWTGLSWWAALVADLGLALVYTAYAFVFNLAYDRLFPIVPPPA</sequence>
<feature type="domain" description="Chlorhexidine efflux transporter" evidence="2">
    <location>
        <begin position="8"/>
        <end position="70"/>
    </location>
</feature>
<evidence type="ECO:0000313" key="4">
    <source>
        <dbReference type="Proteomes" id="UP000292136"/>
    </source>
</evidence>
<feature type="domain" description="Chlorhexidine efflux transporter" evidence="2">
    <location>
        <begin position="80"/>
        <end position="142"/>
    </location>
</feature>
<evidence type="ECO:0000313" key="3">
    <source>
        <dbReference type="EMBL" id="RZT76470.1"/>
    </source>
</evidence>
<protein>
    <submittedName>
        <fullName evidence="3">Membrane protein</fullName>
    </submittedName>
</protein>
<feature type="transmembrane region" description="Helical" evidence="1">
    <location>
        <begin position="113"/>
        <end position="137"/>
    </location>
</feature>
<comment type="caution">
    <text evidence="3">The sequence shown here is derived from an EMBL/GenBank/DDBJ whole genome shotgun (WGS) entry which is preliminary data.</text>
</comment>
<keyword evidence="1" id="KW-0812">Transmembrane</keyword>
<gene>
    <name evidence="3" type="ORF">EV678_2347</name>
</gene>
<dbReference type="InterPro" id="IPR058208">
    <property type="entry name" value="PACE"/>
</dbReference>
<proteinExistence type="predicted"/>
<organism evidence="3 4">
    <name type="scientific">Azospira oryzae</name>
    <dbReference type="NCBI Taxonomy" id="146939"/>
    <lineage>
        <taxon>Bacteria</taxon>
        <taxon>Pseudomonadati</taxon>
        <taxon>Pseudomonadota</taxon>
        <taxon>Betaproteobacteria</taxon>
        <taxon>Rhodocyclales</taxon>
        <taxon>Rhodocyclaceae</taxon>
        <taxon>Azospira</taxon>
    </lineage>
</organism>